<dbReference type="Pfam" id="PF13432">
    <property type="entry name" value="TPR_16"/>
    <property type="match status" value="1"/>
</dbReference>
<name>A0A9X3ZF55_9HYPH</name>
<keyword evidence="1" id="KW-0732">Signal</keyword>
<comment type="subcellular location">
    <subcellularLocation>
        <location evidence="1">Periplasm</location>
    </subcellularLocation>
</comment>
<feature type="region of interest" description="Disordered" evidence="2">
    <location>
        <begin position="108"/>
        <end position="171"/>
    </location>
</feature>
<dbReference type="InterPro" id="IPR019734">
    <property type="entry name" value="TPR_rpt"/>
</dbReference>
<protein>
    <recommendedName>
        <fullName evidence="1">Cell division coordinator CpoB</fullName>
    </recommendedName>
</protein>
<organism evidence="3 4">
    <name type="scientific">Hoeflea prorocentri</name>
    <dbReference type="NCBI Taxonomy" id="1922333"/>
    <lineage>
        <taxon>Bacteria</taxon>
        <taxon>Pseudomonadati</taxon>
        <taxon>Pseudomonadota</taxon>
        <taxon>Alphaproteobacteria</taxon>
        <taxon>Hyphomicrobiales</taxon>
        <taxon>Rhizobiaceae</taxon>
        <taxon>Hoeflea</taxon>
    </lineage>
</organism>
<dbReference type="InterPro" id="IPR034706">
    <property type="entry name" value="CpoB"/>
</dbReference>
<evidence type="ECO:0000256" key="2">
    <source>
        <dbReference type="SAM" id="MobiDB-lite"/>
    </source>
</evidence>
<dbReference type="RefSeq" id="WP_267988587.1">
    <property type="nucleotide sequence ID" value="NZ_JAPJZI010000001.1"/>
</dbReference>
<reference evidence="3" key="1">
    <citation type="submission" date="2022-11" db="EMBL/GenBank/DDBJ databases">
        <title>Draft genome sequence of Hoeflea poritis E7-10 and Hoeflea prorocentri PM5-8, separated from scleractinian coral Porites lutea and marine dinoflagellate.</title>
        <authorList>
            <person name="Zhang G."/>
            <person name="Wei Q."/>
            <person name="Cai L."/>
        </authorList>
    </citation>
    <scope>NUCLEOTIDE SEQUENCE</scope>
    <source>
        <strain evidence="3">PM5-8</strain>
    </source>
</reference>
<dbReference type="InterPro" id="IPR014162">
    <property type="entry name" value="CpoB_C"/>
</dbReference>
<comment type="function">
    <text evidence="1">Mediates coordination of peptidoglycan synthesis and outer membrane constriction during cell division.</text>
</comment>
<dbReference type="GO" id="GO:0030288">
    <property type="term" value="C:outer membrane-bounded periplasmic space"/>
    <property type="evidence" value="ECO:0007669"/>
    <property type="project" value="UniProtKB-UniRule"/>
</dbReference>
<keyword evidence="1" id="KW-0132">Cell division</keyword>
<gene>
    <name evidence="3" type="primary">ybgF</name>
    <name evidence="1" type="synonym">cpoB</name>
    <name evidence="3" type="ORF">OQ273_00910</name>
</gene>
<dbReference type="EMBL" id="JAPJZI010000001">
    <property type="protein sequence ID" value="MDA5397117.1"/>
    <property type="molecule type" value="Genomic_DNA"/>
</dbReference>
<dbReference type="SUPFAM" id="SSF48452">
    <property type="entry name" value="TPR-like"/>
    <property type="match status" value="1"/>
</dbReference>
<dbReference type="GO" id="GO:0043093">
    <property type="term" value="P:FtsZ-dependent cytokinesis"/>
    <property type="evidence" value="ECO:0007669"/>
    <property type="project" value="UniProtKB-UniRule"/>
</dbReference>
<proteinExistence type="inferred from homology"/>
<evidence type="ECO:0000313" key="3">
    <source>
        <dbReference type="EMBL" id="MDA5397117.1"/>
    </source>
</evidence>
<dbReference type="Pfam" id="PF13174">
    <property type="entry name" value="TPR_6"/>
    <property type="match status" value="1"/>
</dbReference>
<dbReference type="InterPro" id="IPR011990">
    <property type="entry name" value="TPR-like_helical_dom_sf"/>
</dbReference>
<dbReference type="SMART" id="SM00028">
    <property type="entry name" value="TPR"/>
    <property type="match status" value="3"/>
</dbReference>
<accession>A0A9X3ZF55</accession>
<keyword evidence="1" id="KW-0131">Cell cycle</keyword>
<evidence type="ECO:0000313" key="4">
    <source>
        <dbReference type="Proteomes" id="UP001151234"/>
    </source>
</evidence>
<comment type="similarity">
    <text evidence="1">Belongs to the CpoB family.</text>
</comment>
<evidence type="ECO:0000256" key="1">
    <source>
        <dbReference type="HAMAP-Rule" id="MF_02066"/>
    </source>
</evidence>
<comment type="caution">
    <text evidence="3">The sequence shown here is derived from an EMBL/GenBank/DDBJ whole genome shotgun (WGS) entry which is preliminary data.</text>
</comment>
<feature type="signal peptide" evidence="1">
    <location>
        <begin position="1"/>
        <end position="23"/>
    </location>
</feature>
<sequence precursor="true">MTAYKRILAACFALAFMPCVAQAALSLQPQVASTPIAASAKSGKPAEQRPVLLAQAGDTAFRMGQMEEQIRALNGRVEEMNFLLLQMQEQMRQMQEDNEFRFQEIEGGTGNRTEAAPQGERDVAVVDPSEGPADPPRDLGTITFDESGELVGGSASEPAAQDDTQTASLPAGDAEQLYRAAYGYVLSGDYQQAEAAFNDYIARYPQEPKIADAYFWLGEAQYSQGSFHEAAKTLLTAHKQYPEAPKAPEMLLKLGMSLAALDNRDTACATYREVLTRYPNSSEAVKNKVAVEQSRMSC</sequence>
<dbReference type="Gene3D" id="1.25.40.10">
    <property type="entry name" value="Tetratricopeptide repeat domain"/>
    <property type="match status" value="1"/>
</dbReference>
<dbReference type="NCBIfam" id="TIGR02795">
    <property type="entry name" value="tol_pal_ybgF"/>
    <property type="match status" value="1"/>
</dbReference>
<dbReference type="AlphaFoldDB" id="A0A9X3ZF55"/>
<keyword evidence="4" id="KW-1185">Reference proteome</keyword>
<feature type="chain" id="PRO_5041027444" description="Cell division coordinator CpoB" evidence="1">
    <location>
        <begin position="24"/>
        <end position="298"/>
    </location>
</feature>
<dbReference type="Proteomes" id="UP001151234">
    <property type="component" value="Unassembled WGS sequence"/>
</dbReference>
<keyword evidence="1" id="KW-0574">Periplasm</keyword>
<dbReference type="HAMAP" id="MF_02066">
    <property type="entry name" value="CpoB"/>
    <property type="match status" value="1"/>
</dbReference>